<evidence type="ECO:0000313" key="2">
    <source>
        <dbReference type="EMBL" id="GIZ42071.1"/>
    </source>
</evidence>
<evidence type="ECO:0000313" key="3">
    <source>
        <dbReference type="Proteomes" id="UP000825890"/>
    </source>
</evidence>
<dbReference type="EMBL" id="BOLY01000003">
    <property type="protein sequence ID" value="GIZ42071.1"/>
    <property type="molecule type" value="Genomic_DNA"/>
</dbReference>
<dbReference type="RefSeq" id="XP_044656558.1">
    <property type="nucleotide sequence ID" value="XM_044800623.1"/>
</dbReference>
<dbReference type="AlphaFoldDB" id="A0A9P3CG14"/>
<dbReference type="GeneID" id="68290926"/>
<sequence length="112" mass="12240">MSEAKVLVYHHQPRGEPIVSKGLDTMQHSELEAALKKESGSLQLSKKAIPSAATHVEITPRDLLSKEQQGARSPKPNDDSSIASVRVPASVFLSRSTVGGYEELYIVSRKQE</sequence>
<feature type="region of interest" description="Disordered" evidence="1">
    <location>
        <begin position="57"/>
        <end position="84"/>
    </location>
</feature>
<protein>
    <submittedName>
        <fullName evidence="2">Uncharacterized protein</fullName>
    </submittedName>
</protein>
<gene>
    <name evidence="2" type="ORF">CKM354_000535100</name>
</gene>
<dbReference type="Proteomes" id="UP000825890">
    <property type="component" value="Unassembled WGS sequence"/>
</dbReference>
<name>A0A9P3CG14_9PEZI</name>
<proteinExistence type="predicted"/>
<keyword evidence="3" id="KW-1185">Reference proteome</keyword>
<reference evidence="2 3" key="1">
    <citation type="submission" date="2021-01" db="EMBL/GenBank/DDBJ databases">
        <title>Cercospora kikuchii MAFF 305040 whole genome shotgun sequence.</title>
        <authorList>
            <person name="Kashiwa T."/>
            <person name="Suzuki T."/>
        </authorList>
    </citation>
    <scope>NUCLEOTIDE SEQUENCE [LARGE SCALE GENOMIC DNA]</scope>
    <source>
        <strain evidence="2 3">MAFF 305040</strain>
    </source>
</reference>
<comment type="caution">
    <text evidence="2">The sequence shown here is derived from an EMBL/GenBank/DDBJ whole genome shotgun (WGS) entry which is preliminary data.</text>
</comment>
<dbReference type="OrthoDB" id="3628499at2759"/>
<evidence type="ECO:0000256" key="1">
    <source>
        <dbReference type="SAM" id="MobiDB-lite"/>
    </source>
</evidence>
<organism evidence="2 3">
    <name type="scientific">Cercospora kikuchii</name>
    <dbReference type="NCBI Taxonomy" id="84275"/>
    <lineage>
        <taxon>Eukaryota</taxon>
        <taxon>Fungi</taxon>
        <taxon>Dikarya</taxon>
        <taxon>Ascomycota</taxon>
        <taxon>Pezizomycotina</taxon>
        <taxon>Dothideomycetes</taxon>
        <taxon>Dothideomycetidae</taxon>
        <taxon>Mycosphaerellales</taxon>
        <taxon>Mycosphaerellaceae</taxon>
        <taxon>Cercospora</taxon>
    </lineage>
</organism>
<accession>A0A9P3CG14</accession>